<evidence type="ECO:0000313" key="1">
    <source>
        <dbReference type="EMBL" id="MCI82152.1"/>
    </source>
</evidence>
<feature type="non-terminal residue" evidence="1">
    <location>
        <position position="58"/>
    </location>
</feature>
<accession>A0A392V402</accession>
<sequence length="58" mass="6801">MREFNTALLEKWCWRMLVDKIGLWYRVSAARYGEEAGRLMVGGGEILRCGRRFRGFGM</sequence>
<keyword evidence="2" id="KW-1185">Reference proteome</keyword>
<dbReference type="Proteomes" id="UP000265520">
    <property type="component" value="Unassembled WGS sequence"/>
</dbReference>
<dbReference type="EMBL" id="LXQA011036311">
    <property type="protein sequence ID" value="MCI82152.1"/>
    <property type="molecule type" value="Genomic_DNA"/>
</dbReference>
<keyword evidence="1" id="KW-0808">Transferase</keyword>
<reference evidence="1 2" key="1">
    <citation type="journal article" date="2018" name="Front. Plant Sci.">
        <title>Red Clover (Trifolium pratense) and Zigzag Clover (T. medium) - A Picture of Genomic Similarities and Differences.</title>
        <authorList>
            <person name="Dluhosova J."/>
            <person name="Istvanek J."/>
            <person name="Nedelnik J."/>
            <person name="Repkova J."/>
        </authorList>
    </citation>
    <scope>NUCLEOTIDE SEQUENCE [LARGE SCALE GENOMIC DNA]</scope>
    <source>
        <strain evidence="2">cv. 10/8</strain>
        <tissue evidence="1">Leaf</tissue>
    </source>
</reference>
<dbReference type="GO" id="GO:0016301">
    <property type="term" value="F:kinase activity"/>
    <property type="evidence" value="ECO:0007669"/>
    <property type="project" value="UniProtKB-KW"/>
</dbReference>
<comment type="caution">
    <text evidence="1">The sequence shown here is derived from an EMBL/GenBank/DDBJ whole genome shotgun (WGS) entry which is preliminary data.</text>
</comment>
<protein>
    <submittedName>
        <fullName evidence="1">Receptor-like kinase</fullName>
    </submittedName>
</protein>
<proteinExistence type="predicted"/>
<organism evidence="1 2">
    <name type="scientific">Trifolium medium</name>
    <dbReference type="NCBI Taxonomy" id="97028"/>
    <lineage>
        <taxon>Eukaryota</taxon>
        <taxon>Viridiplantae</taxon>
        <taxon>Streptophyta</taxon>
        <taxon>Embryophyta</taxon>
        <taxon>Tracheophyta</taxon>
        <taxon>Spermatophyta</taxon>
        <taxon>Magnoliopsida</taxon>
        <taxon>eudicotyledons</taxon>
        <taxon>Gunneridae</taxon>
        <taxon>Pentapetalae</taxon>
        <taxon>rosids</taxon>
        <taxon>fabids</taxon>
        <taxon>Fabales</taxon>
        <taxon>Fabaceae</taxon>
        <taxon>Papilionoideae</taxon>
        <taxon>50 kb inversion clade</taxon>
        <taxon>NPAAA clade</taxon>
        <taxon>Hologalegina</taxon>
        <taxon>IRL clade</taxon>
        <taxon>Trifolieae</taxon>
        <taxon>Trifolium</taxon>
    </lineage>
</organism>
<keyword evidence="1" id="KW-0675">Receptor</keyword>
<name>A0A392V402_9FABA</name>
<evidence type="ECO:0000313" key="2">
    <source>
        <dbReference type="Proteomes" id="UP000265520"/>
    </source>
</evidence>
<keyword evidence="1" id="KW-0418">Kinase</keyword>
<dbReference type="AlphaFoldDB" id="A0A392V402"/>